<reference evidence="1 2" key="1">
    <citation type="submission" date="2016-10" db="EMBL/GenBank/DDBJ databases">
        <authorList>
            <person name="de Groot N.N."/>
        </authorList>
    </citation>
    <scope>NUCLEOTIDE SEQUENCE [LARGE SCALE GENOMIC DNA]</scope>
    <source>
        <strain evidence="1 2">Nl13</strain>
    </source>
</reference>
<sequence length="48" mass="5450">MIRLEELFTHTGRYIVCRAQSRLLMSNSARDCFTVSVIRHAAAGARKL</sequence>
<dbReference type="Proteomes" id="UP000236751">
    <property type="component" value="Unassembled WGS sequence"/>
</dbReference>
<gene>
    <name evidence="1" type="ORF">SAMN05216403_101130</name>
</gene>
<dbReference type="AlphaFoldDB" id="A0A1H5RQ27"/>
<protein>
    <submittedName>
        <fullName evidence="1">Uncharacterized protein</fullName>
    </submittedName>
</protein>
<proteinExistence type="predicted"/>
<evidence type="ECO:0000313" key="2">
    <source>
        <dbReference type="Proteomes" id="UP000236751"/>
    </source>
</evidence>
<name>A0A1H5RQ27_NITMU</name>
<accession>A0A1H5RQ27</accession>
<dbReference type="EMBL" id="FNVK01000001">
    <property type="protein sequence ID" value="SEF40415.1"/>
    <property type="molecule type" value="Genomic_DNA"/>
</dbReference>
<organism evidence="1 2">
    <name type="scientific">Nitrosospira multiformis (strain ATCC 25196 / NCIMB 11849 / C 71)</name>
    <dbReference type="NCBI Taxonomy" id="323848"/>
    <lineage>
        <taxon>Bacteria</taxon>
        <taxon>Pseudomonadati</taxon>
        <taxon>Pseudomonadota</taxon>
        <taxon>Betaproteobacteria</taxon>
        <taxon>Nitrosomonadales</taxon>
        <taxon>Nitrosomonadaceae</taxon>
        <taxon>Nitrosospira</taxon>
    </lineage>
</organism>
<evidence type="ECO:0000313" key="1">
    <source>
        <dbReference type="EMBL" id="SEF40415.1"/>
    </source>
</evidence>